<evidence type="ECO:0000313" key="2">
    <source>
        <dbReference type="EMBL" id="TPH17286.1"/>
    </source>
</evidence>
<sequence length="132" mass="15251">MSIFKKHFKLYCAIIVVLTGLMLSACQHTPAQQGNKPLHEVSKESLWDFDHEVRYYQTPLSKSSYQLEVVANGRVRFERLATFLMRISYQLCQGYGYQLKVLDGVESYDHYRASPNLIMGNLKARLECPISQ</sequence>
<dbReference type="PROSITE" id="PS51257">
    <property type="entry name" value="PROKAR_LIPOPROTEIN"/>
    <property type="match status" value="1"/>
</dbReference>
<dbReference type="AlphaFoldDB" id="A0A502L0Q6"/>
<comment type="caution">
    <text evidence="2">The sequence shown here is derived from an EMBL/GenBank/DDBJ whole genome shotgun (WGS) entry which is preliminary data.</text>
</comment>
<dbReference type="OrthoDB" id="6227752at2"/>
<accession>A0A502L0Q6</accession>
<reference evidence="2 3" key="1">
    <citation type="submission" date="2019-01" db="EMBL/GenBank/DDBJ databases">
        <title>Litorilituus lipolytica sp. nov., isolated from intertidal sand of the Yellow Sea in China.</title>
        <authorList>
            <person name="Liu A."/>
        </authorList>
    </citation>
    <scope>NUCLEOTIDE SEQUENCE [LARGE SCALE GENOMIC DNA]</scope>
    <source>
        <strain evidence="2 3">RZ04</strain>
    </source>
</reference>
<organism evidence="2 3">
    <name type="scientific">Litorilituus lipolyticus</name>
    <dbReference type="NCBI Taxonomy" id="2491017"/>
    <lineage>
        <taxon>Bacteria</taxon>
        <taxon>Pseudomonadati</taxon>
        <taxon>Pseudomonadota</taxon>
        <taxon>Gammaproteobacteria</taxon>
        <taxon>Alteromonadales</taxon>
        <taxon>Colwelliaceae</taxon>
        <taxon>Litorilituus</taxon>
    </lineage>
</organism>
<dbReference type="EMBL" id="SAWY01000008">
    <property type="protein sequence ID" value="TPH17286.1"/>
    <property type="molecule type" value="Genomic_DNA"/>
</dbReference>
<dbReference type="Proteomes" id="UP000315303">
    <property type="component" value="Unassembled WGS sequence"/>
</dbReference>
<keyword evidence="1" id="KW-0732">Signal</keyword>
<keyword evidence="3" id="KW-1185">Reference proteome</keyword>
<gene>
    <name evidence="2" type="ORF">EPA86_04685</name>
</gene>
<proteinExistence type="predicted"/>
<feature type="chain" id="PRO_5021401055" description="Lipoprotein" evidence="1">
    <location>
        <begin position="28"/>
        <end position="132"/>
    </location>
</feature>
<evidence type="ECO:0008006" key="4">
    <source>
        <dbReference type="Google" id="ProtNLM"/>
    </source>
</evidence>
<feature type="signal peptide" evidence="1">
    <location>
        <begin position="1"/>
        <end position="27"/>
    </location>
</feature>
<dbReference type="RefSeq" id="WP_140602265.1">
    <property type="nucleotide sequence ID" value="NZ_SAWY01000008.1"/>
</dbReference>
<evidence type="ECO:0000313" key="3">
    <source>
        <dbReference type="Proteomes" id="UP000315303"/>
    </source>
</evidence>
<protein>
    <recommendedName>
        <fullName evidence="4">Lipoprotein</fullName>
    </recommendedName>
</protein>
<name>A0A502L0Q6_9GAMM</name>
<evidence type="ECO:0000256" key="1">
    <source>
        <dbReference type="SAM" id="SignalP"/>
    </source>
</evidence>